<comment type="similarity">
    <text evidence="1">Belongs to the iron/ascorbate-dependent oxidoreductase family.</text>
</comment>
<feature type="region of interest" description="Disordered" evidence="2">
    <location>
        <begin position="302"/>
        <end position="325"/>
    </location>
</feature>
<protein>
    <recommendedName>
        <fullName evidence="5">Clavaminate synthase-like protein</fullName>
    </recommendedName>
</protein>
<dbReference type="Gene3D" id="2.60.120.330">
    <property type="entry name" value="B-lactam Antibiotic, Isopenicillin N Synthase, Chain"/>
    <property type="match status" value="1"/>
</dbReference>
<keyword evidence="4" id="KW-1185">Reference proteome</keyword>
<dbReference type="OrthoDB" id="288590at2759"/>
<reference evidence="3" key="1">
    <citation type="submission" date="2021-05" db="EMBL/GenBank/DDBJ databases">
        <authorList>
            <person name="Stam R."/>
        </authorList>
    </citation>
    <scope>NUCLEOTIDE SEQUENCE</scope>
    <source>
        <strain evidence="3">CS162</strain>
    </source>
</reference>
<organism evidence="3 4">
    <name type="scientific">Alternaria atra</name>
    <dbReference type="NCBI Taxonomy" id="119953"/>
    <lineage>
        <taxon>Eukaryota</taxon>
        <taxon>Fungi</taxon>
        <taxon>Dikarya</taxon>
        <taxon>Ascomycota</taxon>
        <taxon>Pezizomycotina</taxon>
        <taxon>Dothideomycetes</taxon>
        <taxon>Pleosporomycetidae</taxon>
        <taxon>Pleosporales</taxon>
        <taxon>Pleosporineae</taxon>
        <taxon>Pleosporaceae</taxon>
        <taxon>Alternaria</taxon>
        <taxon>Alternaria sect. Ulocladioides</taxon>
    </lineage>
</organism>
<dbReference type="GeneID" id="67010526"/>
<feature type="region of interest" description="Disordered" evidence="2">
    <location>
        <begin position="399"/>
        <end position="419"/>
    </location>
</feature>
<dbReference type="AlphaFoldDB" id="A0A8J2I9E4"/>
<dbReference type="Proteomes" id="UP000676310">
    <property type="component" value="Unassembled WGS sequence"/>
</dbReference>
<evidence type="ECO:0008006" key="5">
    <source>
        <dbReference type="Google" id="ProtNLM"/>
    </source>
</evidence>
<sequence length="419" mass="46774">MAATLPSSSSEHHFSISSIISRFRSKRGTSTKKPDAQPVQDISQETRLPLKPAPLPLVLPEHQRTLSRLGWTTVTFPDPSSAQTSPEVENHHAPAPRPHPLQTAYEQLFAASQAFFNQPDREKQQWKHKLRSEEGWSKIPGEKEFITLRTLEYCPEVLREPAKRYWDLIGQHCSNTLGRISTSLGLLDGEDEGLRQYVGPCGSLQDSDKKKTATMLRLFRYEGWEAKVVAEPHADLGLLSVVVGNVPGLEVWDGANWFAVEKVVEDSGRKGATMLAGRQLERLSNGRYPAGGHRVVAYGTPEPSLNPPAPISHPISTTSASAPSGSDKRYRFSIVFVLRAHEPIIIKSDSLETEITGKWLEPMNGITAGKFYEKIRGQHFNINIDMDEREKQRNKLNNIKGGKKDEMWKDVNNNVVSSG</sequence>
<evidence type="ECO:0000313" key="3">
    <source>
        <dbReference type="EMBL" id="CAG5182863.1"/>
    </source>
</evidence>
<dbReference type="EMBL" id="CAJRGZ010000027">
    <property type="protein sequence ID" value="CAG5182863.1"/>
    <property type="molecule type" value="Genomic_DNA"/>
</dbReference>
<dbReference type="RefSeq" id="XP_043173943.1">
    <property type="nucleotide sequence ID" value="XM_043318008.1"/>
</dbReference>
<name>A0A8J2I9E4_9PLEO</name>
<dbReference type="SUPFAM" id="SSF51197">
    <property type="entry name" value="Clavaminate synthase-like"/>
    <property type="match status" value="1"/>
</dbReference>
<dbReference type="PANTHER" id="PTHR47990">
    <property type="entry name" value="2-OXOGLUTARATE (2OG) AND FE(II)-DEPENDENT OXYGENASE SUPERFAMILY PROTEIN-RELATED"/>
    <property type="match status" value="1"/>
</dbReference>
<feature type="region of interest" description="Disordered" evidence="2">
    <location>
        <begin position="74"/>
        <end position="95"/>
    </location>
</feature>
<feature type="region of interest" description="Disordered" evidence="2">
    <location>
        <begin position="21"/>
        <end position="48"/>
    </location>
</feature>
<evidence type="ECO:0000256" key="2">
    <source>
        <dbReference type="SAM" id="MobiDB-lite"/>
    </source>
</evidence>
<comment type="caution">
    <text evidence="3">The sequence shown here is derived from an EMBL/GenBank/DDBJ whole genome shotgun (WGS) entry which is preliminary data.</text>
</comment>
<dbReference type="InterPro" id="IPR050231">
    <property type="entry name" value="Iron_ascorbate_oxido_reductase"/>
</dbReference>
<feature type="compositionally biased region" description="Polar residues" evidence="2">
    <location>
        <begin position="314"/>
        <end position="324"/>
    </location>
</feature>
<proteinExistence type="inferred from homology"/>
<evidence type="ECO:0000313" key="4">
    <source>
        <dbReference type="Proteomes" id="UP000676310"/>
    </source>
</evidence>
<evidence type="ECO:0000256" key="1">
    <source>
        <dbReference type="ARBA" id="ARBA00008056"/>
    </source>
</evidence>
<accession>A0A8J2I9E4</accession>
<feature type="compositionally biased region" description="Polar residues" evidence="2">
    <location>
        <begin position="74"/>
        <end position="87"/>
    </location>
</feature>
<gene>
    <name evidence="3" type="ORF">ALTATR162_LOCUS10372</name>
</gene>
<dbReference type="InterPro" id="IPR027443">
    <property type="entry name" value="IPNS-like_sf"/>
</dbReference>